<dbReference type="InterPro" id="IPR039426">
    <property type="entry name" value="TonB-dep_rcpt-like"/>
</dbReference>
<keyword evidence="8" id="KW-0408">Iron</keyword>
<sequence length="704" mass="77850">MFTKSQLALVIGAILATPAMAESVETDEHMVVEGREYGYKADSNSTAMRMEATQLETPGQVAVISEQLIEEQRASTLGEVLQNDASVSAGGTGRNRERFSLRGFEVGSSSGFLRDGHQHWSHYRQPVELLERVEVVKGPSGLLYGSSAPGGLINMVSKSPTADTQVNISQDIGSNDHSRTVVDVSGALNEDETLRARTILSKESYSSWRYYGDGSSPQTERFVGGLFVDYDLNDDITLSVHYDKTSDEGSVDSGALYTLDGQVVGGKHHIWDAQWSEIDNQVENIGFDIDARLNDVWSLKTGYNYQDFERVDIESYPGFKNLNPDGTGTVTHGGNNRYDKWRFRTAYVDLVADTELMGMNHQFLMGGNWLGYSYHRNQKGFKSQEVPMGSSVPQPELSGSDRISDSAYNTWGFYVQDMVTINDQWQALAGVRFDRKVEEGVAEESVSPKFGLIYHPADNGSIYFSYSESFEPQGKVLSDSKTTYVNDGEILDAAKGISYEVGTKWELLDQRLFVSGAVFDITKQDIKLDVDLGTDPANSNKKLVNRTQTGEQVHRGAELGVQGYLTERFSVSGSAMYLDAEIKNHATYAGNRPVDVPEFAASVWSTYAATNELDLNLGVIYEGSRFGDAQNTFKKDGYTRVDVGVAYTHKYDENLDLVARFSVENLFDTEYLGGGGATSSSHQYAEDVVIGEGRNYMATLQIKY</sequence>
<dbReference type="Proteomes" id="UP000186313">
    <property type="component" value="Unassembled WGS sequence"/>
</dbReference>
<feature type="domain" description="TonB-dependent receptor-like beta-barrel" evidence="17">
    <location>
        <begin position="230"/>
        <end position="666"/>
    </location>
</feature>
<evidence type="ECO:0000256" key="10">
    <source>
        <dbReference type="ARBA" id="ARBA00023077"/>
    </source>
</evidence>
<name>A0A1Q9HF06_9VIBR</name>
<keyword evidence="9" id="KW-0406">Ion transport</keyword>
<dbReference type="InterPro" id="IPR010105">
    <property type="entry name" value="TonB_sidphr_rcpt"/>
</dbReference>
<gene>
    <name evidence="19" type="ORF">BIY22_08985</name>
</gene>
<keyword evidence="4 14" id="KW-1134">Transmembrane beta strand</keyword>
<keyword evidence="6 14" id="KW-0812">Transmembrane</keyword>
<dbReference type="Gene3D" id="2.40.170.20">
    <property type="entry name" value="TonB-dependent receptor, beta-barrel domain"/>
    <property type="match status" value="1"/>
</dbReference>
<dbReference type="InterPro" id="IPR037066">
    <property type="entry name" value="Plug_dom_sf"/>
</dbReference>
<dbReference type="InterPro" id="IPR036942">
    <property type="entry name" value="Beta-barrel_TonB_sf"/>
</dbReference>
<dbReference type="CDD" id="cd01347">
    <property type="entry name" value="ligand_gated_channel"/>
    <property type="match status" value="1"/>
</dbReference>
<evidence type="ECO:0000256" key="13">
    <source>
        <dbReference type="ARBA" id="ARBA00023237"/>
    </source>
</evidence>
<keyword evidence="13 14" id="KW-0998">Cell outer membrane</keyword>
<dbReference type="GO" id="GO:0038023">
    <property type="term" value="F:signaling receptor activity"/>
    <property type="evidence" value="ECO:0007669"/>
    <property type="project" value="InterPro"/>
</dbReference>
<evidence type="ECO:0000256" key="12">
    <source>
        <dbReference type="ARBA" id="ARBA00023170"/>
    </source>
</evidence>
<dbReference type="NCBIfam" id="TIGR01783">
    <property type="entry name" value="TonB-siderophor"/>
    <property type="match status" value="1"/>
</dbReference>
<evidence type="ECO:0000313" key="19">
    <source>
        <dbReference type="EMBL" id="OLQ88288.1"/>
    </source>
</evidence>
<dbReference type="SUPFAM" id="SSF56935">
    <property type="entry name" value="Porins"/>
    <property type="match status" value="1"/>
</dbReference>
<dbReference type="PANTHER" id="PTHR32552:SF68">
    <property type="entry name" value="FERRICHROME OUTER MEMBRANE TRANSPORTER_PHAGE RECEPTOR"/>
    <property type="match status" value="1"/>
</dbReference>
<feature type="domain" description="TonB-dependent receptor plug" evidence="18">
    <location>
        <begin position="54"/>
        <end position="151"/>
    </location>
</feature>
<dbReference type="GO" id="GO:0009279">
    <property type="term" value="C:cell outer membrane"/>
    <property type="evidence" value="ECO:0007669"/>
    <property type="project" value="UniProtKB-SubCell"/>
</dbReference>
<keyword evidence="3 14" id="KW-0813">Transport</keyword>
<evidence type="ECO:0000256" key="16">
    <source>
        <dbReference type="SAM" id="SignalP"/>
    </source>
</evidence>
<evidence type="ECO:0000256" key="14">
    <source>
        <dbReference type="PROSITE-ProRule" id="PRU01360"/>
    </source>
</evidence>
<dbReference type="EMBL" id="MJMJ01000023">
    <property type="protein sequence ID" value="OLQ88288.1"/>
    <property type="molecule type" value="Genomic_DNA"/>
</dbReference>
<evidence type="ECO:0000256" key="15">
    <source>
        <dbReference type="RuleBase" id="RU003357"/>
    </source>
</evidence>
<evidence type="ECO:0000256" key="3">
    <source>
        <dbReference type="ARBA" id="ARBA00022448"/>
    </source>
</evidence>
<dbReference type="Pfam" id="PF00593">
    <property type="entry name" value="TonB_dep_Rec_b-barrel"/>
    <property type="match status" value="1"/>
</dbReference>
<evidence type="ECO:0000256" key="1">
    <source>
        <dbReference type="ARBA" id="ARBA00004571"/>
    </source>
</evidence>
<comment type="subcellular location">
    <subcellularLocation>
        <location evidence="1 14">Cell outer membrane</location>
        <topology evidence="1 14">Multi-pass membrane protein</topology>
    </subcellularLocation>
</comment>
<dbReference type="PROSITE" id="PS52016">
    <property type="entry name" value="TONB_DEPENDENT_REC_3"/>
    <property type="match status" value="1"/>
</dbReference>
<keyword evidence="10 15" id="KW-0798">TonB box</keyword>
<dbReference type="AlphaFoldDB" id="A0A1Q9HF06"/>
<evidence type="ECO:0000256" key="7">
    <source>
        <dbReference type="ARBA" id="ARBA00022729"/>
    </source>
</evidence>
<organism evidence="19 20">
    <name type="scientific">Vibrio panuliri</name>
    <dbReference type="NCBI Taxonomy" id="1381081"/>
    <lineage>
        <taxon>Bacteria</taxon>
        <taxon>Pseudomonadati</taxon>
        <taxon>Pseudomonadota</taxon>
        <taxon>Gammaproteobacteria</taxon>
        <taxon>Vibrionales</taxon>
        <taxon>Vibrionaceae</taxon>
        <taxon>Vibrio</taxon>
    </lineage>
</organism>
<dbReference type="STRING" id="1381081.BIY22_08985"/>
<dbReference type="GO" id="GO:0015891">
    <property type="term" value="P:siderophore transport"/>
    <property type="evidence" value="ECO:0007669"/>
    <property type="project" value="InterPro"/>
</dbReference>
<keyword evidence="7 16" id="KW-0732">Signal</keyword>
<comment type="similarity">
    <text evidence="2 14 15">Belongs to the TonB-dependent receptor family.</text>
</comment>
<dbReference type="GO" id="GO:0015344">
    <property type="term" value="F:siderophore uptake transmembrane transporter activity"/>
    <property type="evidence" value="ECO:0007669"/>
    <property type="project" value="TreeGrafter"/>
</dbReference>
<evidence type="ECO:0000313" key="20">
    <source>
        <dbReference type="Proteomes" id="UP000186313"/>
    </source>
</evidence>
<accession>A0A1Q9HF06</accession>
<evidence type="ECO:0000256" key="8">
    <source>
        <dbReference type="ARBA" id="ARBA00023004"/>
    </source>
</evidence>
<feature type="chain" id="PRO_5013203616" evidence="16">
    <location>
        <begin position="22"/>
        <end position="704"/>
    </location>
</feature>
<keyword evidence="5" id="KW-0410">Iron transport</keyword>
<protein>
    <submittedName>
        <fullName evidence="19">Ligand-gated channel protein</fullName>
    </submittedName>
</protein>
<keyword evidence="12" id="KW-0675">Receptor</keyword>
<evidence type="ECO:0000256" key="11">
    <source>
        <dbReference type="ARBA" id="ARBA00023136"/>
    </source>
</evidence>
<dbReference type="InterPro" id="IPR012910">
    <property type="entry name" value="Plug_dom"/>
</dbReference>
<comment type="caution">
    <text evidence="19">The sequence shown here is derived from an EMBL/GenBank/DDBJ whole genome shotgun (WGS) entry which is preliminary data.</text>
</comment>
<dbReference type="InterPro" id="IPR000531">
    <property type="entry name" value="Beta-barrel_TonB"/>
</dbReference>
<evidence type="ECO:0000259" key="17">
    <source>
        <dbReference type="Pfam" id="PF00593"/>
    </source>
</evidence>
<feature type="signal peptide" evidence="16">
    <location>
        <begin position="1"/>
        <end position="21"/>
    </location>
</feature>
<proteinExistence type="inferred from homology"/>
<dbReference type="PANTHER" id="PTHR32552">
    <property type="entry name" value="FERRICHROME IRON RECEPTOR-RELATED"/>
    <property type="match status" value="1"/>
</dbReference>
<evidence type="ECO:0000256" key="6">
    <source>
        <dbReference type="ARBA" id="ARBA00022692"/>
    </source>
</evidence>
<evidence type="ECO:0000256" key="2">
    <source>
        <dbReference type="ARBA" id="ARBA00009810"/>
    </source>
</evidence>
<evidence type="ECO:0000256" key="4">
    <source>
        <dbReference type="ARBA" id="ARBA00022452"/>
    </source>
</evidence>
<dbReference type="Pfam" id="PF07715">
    <property type="entry name" value="Plug"/>
    <property type="match status" value="1"/>
</dbReference>
<evidence type="ECO:0000256" key="5">
    <source>
        <dbReference type="ARBA" id="ARBA00022496"/>
    </source>
</evidence>
<dbReference type="Gene3D" id="2.170.130.10">
    <property type="entry name" value="TonB-dependent receptor, plug domain"/>
    <property type="match status" value="1"/>
</dbReference>
<reference evidence="19 20" key="1">
    <citation type="submission" date="2016-09" db="EMBL/GenBank/DDBJ databases">
        <title>Genomic Taxonomy of the Vibrionaceae.</title>
        <authorList>
            <person name="Gonzalez-Castillo A."/>
            <person name="Gomez-Gil B."/>
            <person name="Enciso-Ibarra K."/>
        </authorList>
    </citation>
    <scope>NUCLEOTIDE SEQUENCE [LARGE SCALE GENOMIC DNA]</scope>
    <source>
        <strain evidence="19 20">CAIM 703</strain>
    </source>
</reference>
<dbReference type="RefSeq" id="WP_075709458.1">
    <property type="nucleotide sequence ID" value="NZ_MJMJ01000023.1"/>
</dbReference>
<evidence type="ECO:0000256" key="9">
    <source>
        <dbReference type="ARBA" id="ARBA00023065"/>
    </source>
</evidence>
<evidence type="ECO:0000259" key="18">
    <source>
        <dbReference type="Pfam" id="PF07715"/>
    </source>
</evidence>
<dbReference type="OrthoDB" id="127311at2"/>
<keyword evidence="11 14" id="KW-0472">Membrane</keyword>